<accession>A0A506V9U4</accession>
<dbReference type="Proteomes" id="UP000319523">
    <property type="component" value="Unassembled WGS sequence"/>
</dbReference>
<keyword evidence="3" id="KW-1185">Reference proteome</keyword>
<dbReference type="InterPro" id="IPR031582">
    <property type="entry name" value="TadF"/>
</dbReference>
<dbReference type="RefSeq" id="WP_141176404.1">
    <property type="nucleotide sequence ID" value="NZ_JBHUFX010000002.1"/>
</dbReference>
<sequence length="192" mass="21938">MNVRNLWTDRRAAVSVEFVMISIALIVFTFFLTDLIIRQATIGKLDRVSYSVSGILRERIQLFDARETLNQQDVELGVELAERMLKDMHTNVDLSKLAMQVEELHFEDPISLNDERKQVKLYRSWAGGNSATGCRAPQPLNQMTQLTPKGSYGRWVPLYQVTVCLPNNSLYTRLTSTEQKPVLSSFAIVMLR</sequence>
<evidence type="ECO:0000256" key="1">
    <source>
        <dbReference type="SAM" id="Phobius"/>
    </source>
</evidence>
<feature type="transmembrane region" description="Helical" evidence="1">
    <location>
        <begin position="12"/>
        <end position="37"/>
    </location>
</feature>
<proteinExistence type="predicted"/>
<keyword evidence="1" id="KW-1133">Transmembrane helix</keyword>
<reference evidence="2 3" key="1">
    <citation type="submission" date="2019-06" db="EMBL/GenBank/DDBJ databases">
        <authorList>
            <person name="Yang Y."/>
        </authorList>
    </citation>
    <scope>NUCLEOTIDE SEQUENCE [LARGE SCALE GENOMIC DNA]</scope>
    <source>
        <strain evidence="2 3">BIT-26</strain>
    </source>
</reference>
<evidence type="ECO:0000313" key="2">
    <source>
        <dbReference type="EMBL" id="TPW42060.1"/>
    </source>
</evidence>
<organism evidence="2 3">
    <name type="scientific">Mixta tenebrionis</name>
    <dbReference type="NCBI Taxonomy" id="2562439"/>
    <lineage>
        <taxon>Bacteria</taxon>
        <taxon>Pseudomonadati</taxon>
        <taxon>Pseudomonadota</taxon>
        <taxon>Gammaproteobacteria</taxon>
        <taxon>Enterobacterales</taxon>
        <taxon>Erwiniaceae</taxon>
        <taxon>Mixta</taxon>
    </lineage>
</organism>
<keyword evidence="1" id="KW-0472">Membrane</keyword>
<comment type="caution">
    <text evidence="2">The sequence shown here is derived from an EMBL/GenBank/DDBJ whole genome shotgun (WGS) entry which is preliminary data.</text>
</comment>
<protein>
    <submittedName>
        <fullName evidence="2">Flp pilus assembly surface protein TadF</fullName>
    </submittedName>
</protein>
<name>A0A506V9U4_9GAMM</name>
<gene>
    <name evidence="2" type="ORF">FKM52_11950</name>
</gene>
<evidence type="ECO:0000313" key="3">
    <source>
        <dbReference type="Proteomes" id="UP000319523"/>
    </source>
</evidence>
<dbReference type="OrthoDB" id="7059416at2"/>
<dbReference type="EMBL" id="VHQI01000006">
    <property type="protein sequence ID" value="TPW42060.1"/>
    <property type="molecule type" value="Genomic_DNA"/>
</dbReference>
<dbReference type="Pfam" id="PF16964">
    <property type="entry name" value="TadF"/>
    <property type="match status" value="1"/>
</dbReference>
<keyword evidence="1" id="KW-0812">Transmembrane</keyword>
<dbReference type="AlphaFoldDB" id="A0A506V9U4"/>